<evidence type="ECO:0000256" key="5">
    <source>
        <dbReference type="RuleBase" id="RU361203"/>
    </source>
</evidence>
<evidence type="ECO:0000313" key="9">
    <source>
        <dbReference type="EnsemblPlants" id="Pp3c24_19930V3.2"/>
    </source>
</evidence>
<evidence type="ECO:0000259" key="8">
    <source>
        <dbReference type="Pfam" id="PF16656"/>
    </source>
</evidence>
<dbReference type="CDD" id="cd00839">
    <property type="entry name" value="MPP_PAPs"/>
    <property type="match status" value="1"/>
</dbReference>
<evidence type="ECO:0000313" key="10">
    <source>
        <dbReference type="Proteomes" id="UP000006727"/>
    </source>
</evidence>
<dbReference type="InterPro" id="IPR004843">
    <property type="entry name" value="Calcineurin-like_PHP"/>
</dbReference>
<dbReference type="EnsemblPlants" id="Pp3c24_19930V3.2">
    <property type="protein sequence ID" value="Pp3c24_19930V3.2"/>
    <property type="gene ID" value="Pp3c24_19930"/>
</dbReference>
<keyword evidence="10" id="KW-1185">Reference proteome</keyword>
<dbReference type="EMBL" id="ABEU02000024">
    <property type="status" value="NOT_ANNOTATED_CDS"/>
    <property type="molecule type" value="Genomic_DNA"/>
</dbReference>
<dbReference type="InterPro" id="IPR015914">
    <property type="entry name" value="PAPs_N"/>
</dbReference>
<keyword evidence="4" id="KW-0325">Glycoprotein</keyword>
<dbReference type="InterPro" id="IPR039331">
    <property type="entry name" value="PAPs-like"/>
</dbReference>
<comment type="similarity">
    <text evidence="1 5">Belongs to the metallophosphoesterase superfamily. Purple acid phosphatase family.</text>
</comment>
<evidence type="ECO:0000256" key="3">
    <source>
        <dbReference type="ARBA" id="ARBA00022801"/>
    </source>
</evidence>
<dbReference type="InterPro" id="IPR025733">
    <property type="entry name" value="PAPs_C"/>
</dbReference>
<dbReference type="PANTHER" id="PTHR22953">
    <property type="entry name" value="ACID PHOSPHATASE RELATED"/>
    <property type="match status" value="1"/>
</dbReference>
<dbReference type="PANTHER" id="PTHR22953:SF153">
    <property type="entry name" value="PURPLE ACID PHOSPHATASE"/>
    <property type="match status" value="1"/>
</dbReference>
<proteinExistence type="inferred from homology"/>
<protein>
    <recommendedName>
        <fullName evidence="5">Purple acid phosphatase</fullName>
        <ecNumber evidence="5">3.1.3.2</ecNumber>
    </recommendedName>
</protein>
<comment type="catalytic activity">
    <reaction evidence="5">
        <text>a phosphate monoester + H2O = an alcohol + phosphate</text>
        <dbReference type="Rhea" id="RHEA:15017"/>
        <dbReference type="ChEBI" id="CHEBI:15377"/>
        <dbReference type="ChEBI" id="CHEBI:30879"/>
        <dbReference type="ChEBI" id="CHEBI:43474"/>
        <dbReference type="ChEBI" id="CHEBI:67140"/>
        <dbReference type="EC" id="3.1.3.2"/>
    </reaction>
</comment>
<feature type="domain" description="Purple acid phosphatase C-terminal" evidence="7">
    <location>
        <begin position="476"/>
        <end position="515"/>
    </location>
</feature>
<evidence type="ECO:0000259" key="6">
    <source>
        <dbReference type="Pfam" id="PF00149"/>
    </source>
</evidence>
<dbReference type="Gene3D" id="3.60.21.10">
    <property type="match status" value="2"/>
</dbReference>
<dbReference type="InterPro" id="IPR029052">
    <property type="entry name" value="Metallo-depent_PP-like"/>
</dbReference>
<dbReference type="InterPro" id="IPR041792">
    <property type="entry name" value="MPP_PAP"/>
</dbReference>
<evidence type="ECO:0000256" key="1">
    <source>
        <dbReference type="ARBA" id="ARBA00008723"/>
    </source>
</evidence>
<dbReference type="Pfam" id="PF00149">
    <property type="entry name" value="Metallophos"/>
    <property type="match status" value="1"/>
</dbReference>
<feature type="domain" description="Purple acid phosphatase N-terminal" evidence="8">
    <location>
        <begin position="73"/>
        <end position="185"/>
    </location>
</feature>
<dbReference type="Pfam" id="PF16656">
    <property type="entry name" value="Pur_ac_phosph_N"/>
    <property type="match status" value="1"/>
</dbReference>
<dbReference type="InParanoid" id="A0A7I4CW83"/>
<dbReference type="InterPro" id="IPR008963">
    <property type="entry name" value="Purple_acid_Pase-like_N"/>
</dbReference>
<sequence length="574" mass="63924">MASGGCGAVLPLWYVCFLVLGLAQFGAGQRIPTTLDGPFTPRTVEFDSSLRRGSVDLLPTDPRVAKTVVGDAPEQIALALSTPDAMWVSWVTGDAQIGSQVTPLDPSTVGSTVRYGLAPGVYTFESPPGTSLVYSQLYNFPGLRNYTSGIIHHVRLTGLQPNTRYYFQCGDAATDTFSAEHSFTTLPLPSPSAYPARIAIVGDLGLTHNSSTTLDHIIQNDPSLLLMIGDLSYANQYLTTGESAPCYSCAFPDSPTRETYQPHWDDWGRFMQPLISKVPMMVIEGNHEIEPQAGGKSFVAYESRFSVPSQESGSNSKLYYSFDAGGIHFVMLGGYVDYNMTGAQYAWLARDLESVDRSVTPWLVALWHPPWYNSYSSHYREFECMRLEMEELLYSYKVNIVFSGHVHAYERTNQVYNYTLNPCGPVYVTVGDGGNIEEVDVAHADDSGLCPGPGDNVPEYGGVCRSNFTFGPAVGKFCWDRQPDWSAFRESSFGHGVLEVVNSSHALWTWHRNQDMYKEAVGDQIYIVRQPDGCPYSSMKNYRDRKLPIMFRDEQWWHITNAQRHGGKLIFDDN</sequence>
<gene>
    <name evidence="9" type="primary">LOC112276630</name>
</gene>
<feature type="signal peptide" evidence="5">
    <location>
        <begin position="1"/>
        <end position="28"/>
    </location>
</feature>
<dbReference type="SUPFAM" id="SSF49363">
    <property type="entry name" value="Purple acid phosphatase, N-terminal domain"/>
    <property type="match status" value="1"/>
</dbReference>
<evidence type="ECO:0000256" key="4">
    <source>
        <dbReference type="ARBA" id="ARBA00023180"/>
    </source>
</evidence>
<dbReference type="Gene3D" id="2.60.40.380">
    <property type="entry name" value="Purple acid phosphatase-like, N-terminal"/>
    <property type="match status" value="1"/>
</dbReference>
<name>A0A7I4CW83_PHYPA</name>
<dbReference type="EC" id="3.1.3.2" evidence="5"/>
<feature type="chain" id="PRO_5029930999" description="Purple acid phosphatase" evidence="5">
    <location>
        <begin position="29"/>
        <end position="574"/>
    </location>
</feature>
<reference evidence="9 10" key="2">
    <citation type="journal article" date="2018" name="Plant J.">
        <title>The Physcomitrella patens chromosome-scale assembly reveals moss genome structure and evolution.</title>
        <authorList>
            <person name="Lang D."/>
            <person name="Ullrich K.K."/>
            <person name="Murat F."/>
            <person name="Fuchs J."/>
            <person name="Jenkins J."/>
            <person name="Haas F.B."/>
            <person name="Piednoel M."/>
            <person name="Gundlach H."/>
            <person name="Van Bel M."/>
            <person name="Meyberg R."/>
            <person name="Vives C."/>
            <person name="Morata J."/>
            <person name="Symeonidi A."/>
            <person name="Hiss M."/>
            <person name="Muchero W."/>
            <person name="Kamisugi Y."/>
            <person name="Saleh O."/>
            <person name="Blanc G."/>
            <person name="Decker E.L."/>
            <person name="van Gessel N."/>
            <person name="Grimwood J."/>
            <person name="Hayes R.D."/>
            <person name="Graham S.W."/>
            <person name="Gunter L.E."/>
            <person name="McDaniel S.F."/>
            <person name="Hoernstein S.N.W."/>
            <person name="Larsson A."/>
            <person name="Li F.W."/>
            <person name="Perroud P.F."/>
            <person name="Phillips J."/>
            <person name="Ranjan P."/>
            <person name="Rokshar D.S."/>
            <person name="Rothfels C.J."/>
            <person name="Schneider L."/>
            <person name="Shu S."/>
            <person name="Stevenson D.W."/>
            <person name="Thummler F."/>
            <person name="Tillich M."/>
            <person name="Villarreal Aguilar J.C."/>
            <person name="Widiez T."/>
            <person name="Wong G.K."/>
            <person name="Wymore A."/>
            <person name="Zhang Y."/>
            <person name="Zimmer A.D."/>
            <person name="Quatrano R.S."/>
            <person name="Mayer K.F.X."/>
            <person name="Goodstein D."/>
            <person name="Casacuberta J.M."/>
            <person name="Vandepoele K."/>
            <person name="Reski R."/>
            <person name="Cuming A.C."/>
            <person name="Tuskan G.A."/>
            <person name="Maumus F."/>
            <person name="Salse J."/>
            <person name="Schmutz J."/>
            <person name="Rensing S.A."/>
        </authorList>
    </citation>
    <scope>NUCLEOTIDE SEQUENCE [LARGE SCALE GENOMIC DNA]</scope>
    <source>
        <strain evidence="9 10">cv. Gransden 2004</strain>
    </source>
</reference>
<dbReference type="GO" id="GO:0003993">
    <property type="term" value="F:acid phosphatase activity"/>
    <property type="evidence" value="ECO:0000318"/>
    <property type="project" value="GO_Central"/>
</dbReference>
<dbReference type="SUPFAM" id="SSF56300">
    <property type="entry name" value="Metallo-dependent phosphatases"/>
    <property type="match status" value="1"/>
</dbReference>
<reference evidence="9 10" key="1">
    <citation type="journal article" date="2008" name="Science">
        <title>The Physcomitrella genome reveals evolutionary insights into the conquest of land by plants.</title>
        <authorList>
            <person name="Rensing S."/>
            <person name="Lang D."/>
            <person name="Zimmer A."/>
            <person name="Terry A."/>
            <person name="Salamov A."/>
            <person name="Shapiro H."/>
            <person name="Nishiyama T."/>
            <person name="Perroud P.-F."/>
            <person name="Lindquist E."/>
            <person name="Kamisugi Y."/>
            <person name="Tanahashi T."/>
            <person name="Sakakibara K."/>
            <person name="Fujita T."/>
            <person name="Oishi K."/>
            <person name="Shin-I T."/>
            <person name="Kuroki Y."/>
            <person name="Toyoda A."/>
            <person name="Suzuki Y."/>
            <person name="Hashimoto A."/>
            <person name="Yamaguchi K."/>
            <person name="Sugano A."/>
            <person name="Kohara Y."/>
            <person name="Fujiyama A."/>
            <person name="Anterola A."/>
            <person name="Aoki S."/>
            <person name="Ashton N."/>
            <person name="Barbazuk W.B."/>
            <person name="Barker E."/>
            <person name="Bennetzen J."/>
            <person name="Bezanilla M."/>
            <person name="Blankenship R."/>
            <person name="Cho S.H."/>
            <person name="Dutcher S."/>
            <person name="Estelle M."/>
            <person name="Fawcett J.A."/>
            <person name="Gundlach H."/>
            <person name="Hanada K."/>
            <person name="Heyl A."/>
            <person name="Hicks K.A."/>
            <person name="Hugh J."/>
            <person name="Lohr M."/>
            <person name="Mayer K."/>
            <person name="Melkozernov A."/>
            <person name="Murata T."/>
            <person name="Nelson D."/>
            <person name="Pils B."/>
            <person name="Prigge M."/>
            <person name="Reiss B."/>
            <person name="Renner T."/>
            <person name="Rombauts S."/>
            <person name="Rushton P."/>
            <person name="Sanderfoot A."/>
            <person name="Schween G."/>
            <person name="Shiu S.-H."/>
            <person name="Stueber K."/>
            <person name="Theodoulou F.L."/>
            <person name="Tu H."/>
            <person name="Van de Peer Y."/>
            <person name="Verrier P.J."/>
            <person name="Waters E."/>
            <person name="Wood A."/>
            <person name="Yang L."/>
            <person name="Cove D."/>
            <person name="Cuming A."/>
            <person name="Hasebe M."/>
            <person name="Lucas S."/>
            <person name="Mishler D.B."/>
            <person name="Reski R."/>
            <person name="Grigoriev I."/>
            <person name="Quatrano R.S."/>
            <person name="Boore J.L."/>
        </authorList>
    </citation>
    <scope>NUCLEOTIDE SEQUENCE [LARGE SCALE GENOMIC DNA]</scope>
    <source>
        <strain evidence="9 10">cv. Gransden 2004</strain>
    </source>
</reference>
<feature type="domain" description="Calcineurin-like phosphoesterase" evidence="6">
    <location>
        <begin position="197"/>
        <end position="409"/>
    </location>
</feature>
<dbReference type="Pfam" id="PF14008">
    <property type="entry name" value="Metallophos_C"/>
    <property type="match status" value="1"/>
</dbReference>
<dbReference type="Proteomes" id="UP000006727">
    <property type="component" value="Chromosome 24"/>
</dbReference>
<keyword evidence="3 5" id="KW-0378">Hydrolase</keyword>
<accession>A0A7I4CW83</accession>
<dbReference type="Gramene" id="Pp3c24_19930V3.2">
    <property type="protein sequence ID" value="Pp3c24_19930V3.2"/>
    <property type="gene ID" value="Pp3c24_19930"/>
</dbReference>
<dbReference type="GO" id="GO:0046872">
    <property type="term" value="F:metal ion binding"/>
    <property type="evidence" value="ECO:0007669"/>
    <property type="project" value="InterPro"/>
</dbReference>
<reference evidence="9" key="3">
    <citation type="submission" date="2020-12" db="UniProtKB">
        <authorList>
            <consortium name="EnsemblPlants"/>
        </authorList>
    </citation>
    <scope>IDENTIFICATION</scope>
</reference>
<organism evidence="9 10">
    <name type="scientific">Physcomitrium patens</name>
    <name type="common">Spreading-leaved earth moss</name>
    <name type="synonym">Physcomitrella patens</name>
    <dbReference type="NCBI Taxonomy" id="3218"/>
    <lineage>
        <taxon>Eukaryota</taxon>
        <taxon>Viridiplantae</taxon>
        <taxon>Streptophyta</taxon>
        <taxon>Embryophyta</taxon>
        <taxon>Bryophyta</taxon>
        <taxon>Bryophytina</taxon>
        <taxon>Bryopsida</taxon>
        <taxon>Funariidae</taxon>
        <taxon>Funariales</taxon>
        <taxon>Funariaceae</taxon>
        <taxon>Physcomitrium</taxon>
    </lineage>
</organism>
<evidence type="ECO:0000259" key="7">
    <source>
        <dbReference type="Pfam" id="PF14008"/>
    </source>
</evidence>
<keyword evidence="2 5" id="KW-0732">Signal</keyword>
<evidence type="ECO:0000256" key="2">
    <source>
        <dbReference type="ARBA" id="ARBA00022729"/>
    </source>
</evidence>
<dbReference type="AlphaFoldDB" id="A0A7I4CW83"/>